<dbReference type="GO" id="GO:0016787">
    <property type="term" value="F:hydrolase activity"/>
    <property type="evidence" value="ECO:0007669"/>
    <property type="project" value="UniProtKB-KW"/>
</dbReference>
<dbReference type="SUPFAM" id="SSF51556">
    <property type="entry name" value="Metallo-dependent hydrolases"/>
    <property type="match status" value="1"/>
</dbReference>
<dbReference type="Pfam" id="PF04909">
    <property type="entry name" value="Amidohydro_2"/>
    <property type="match status" value="1"/>
</dbReference>
<proteinExistence type="predicted"/>
<dbReference type="AlphaFoldDB" id="A0A511DAA3"/>
<reference evidence="3 4" key="1">
    <citation type="submission" date="2019-07" db="EMBL/GenBank/DDBJ databases">
        <title>Whole genome shotgun sequence of Pseudonocardia sulfidoxydans NBRC 16205.</title>
        <authorList>
            <person name="Hosoyama A."/>
            <person name="Uohara A."/>
            <person name="Ohji S."/>
            <person name="Ichikawa N."/>
        </authorList>
    </citation>
    <scope>NUCLEOTIDE SEQUENCE [LARGE SCALE GENOMIC DNA]</scope>
    <source>
        <strain evidence="3 4">NBRC 16205</strain>
    </source>
</reference>
<organism evidence="3 4">
    <name type="scientific">Pseudonocardia sulfidoxydans NBRC 16205</name>
    <dbReference type="NCBI Taxonomy" id="1223511"/>
    <lineage>
        <taxon>Bacteria</taxon>
        <taxon>Bacillati</taxon>
        <taxon>Actinomycetota</taxon>
        <taxon>Actinomycetes</taxon>
        <taxon>Pseudonocardiales</taxon>
        <taxon>Pseudonocardiaceae</taxon>
        <taxon>Pseudonocardia</taxon>
    </lineage>
</organism>
<name>A0A511DAA3_9PSEU</name>
<dbReference type="CDD" id="cd01292">
    <property type="entry name" value="metallo-dependent_hydrolases"/>
    <property type="match status" value="1"/>
</dbReference>
<comment type="caution">
    <text evidence="3">The sequence shown here is derived from an EMBL/GenBank/DDBJ whole genome shotgun (WGS) entry which is preliminary data.</text>
</comment>
<dbReference type="InterPro" id="IPR032465">
    <property type="entry name" value="ACMSD"/>
</dbReference>
<dbReference type="Proteomes" id="UP000321685">
    <property type="component" value="Unassembled WGS sequence"/>
</dbReference>
<sequence>MTVPRPPVDDADVARFVADLGLPGLVDTHTHFMPDRVMAKVWAHFAKGEEYYGRPWPIHYQVPSDERLTILRGMGVLRFAPLVYPHKPDMAEWLTGWALDFAADTPGAVPTATMFPEPGVVDYLGKAVDAGARLVKAHVQVGAYDPRDPLLAPAWGLLAEAGVPAMVHCGHGPVAGAHTGLDVFGEVLAAHPRLRVVLAHAGMPDFVDALALVDRYPGVVIDTTVVGTGFAEAIAPLPADWPARLAGVADRVVLGTDFPNIPYGYHEQIAAIAGWAAADERLGAGFLRSVLYDAPAQLLGV</sequence>
<dbReference type="OrthoDB" id="5172791at2"/>
<dbReference type="GO" id="GO:0019748">
    <property type="term" value="P:secondary metabolic process"/>
    <property type="evidence" value="ECO:0007669"/>
    <property type="project" value="TreeGrafter"/>
</dbReference>
<evidence type="ECO:0000259" key="2">
    <source>
        <dbReference type="Pfam" id="PF04909"/>
    </source>
</evidence>
<keyword evidence="1" id="KW-0456">Lyase</keyword>
<dbReference type="EMBL" id="BJVJ01000004">
    <property type="protein sequence ID" value="GEL21740.1"/>
    <property type="molecule type" value="Genomic_DNA"/>
</dbReference>
<dbReference type="GO" id="GO:0016831">
    <property type="term" value="F:carboxy-lyase activity"/>
    <property type="evidence" value="ECO:0007669"/>
    <property type="project" value="InterPro"/>
</dbReference>
<dbReference type="Gene3D" id="3.20.20.140">
    <property type="entry name" value="Metal-dependent hydrolases"/>
    <property type="match status" value="1"/>
</dbReference>
<dbReference type="InterPro" id="IPR006680">
    <property type="entry name" value="Amidohydro-rel"/>
</dbReference>
<evidence type="ECO:0000313" key="4">
    <source>
        <dbReference type="Proteomes" id="UP000321685"/>
    </source>
</evidence>
<dbReference type="PANTHER" id="PTHR21240:SF28">
    <property type="entry name" value="ISO-OROTATE DECARBOXYLASE (EUROFUNG)"/>
    <property type="match status" value="1"/>
</dbReference>
<keyword evidence="3" id="KW-0378">Hydrolase</keyword>
<accession>A0A511DAA3</accession>
<keyword evidence="4" id="KW-1185">Reference proteome</keyword>
<dbReference type="InterPro" id="IPR032466">
    <property type="entry name" value="Metal_Hydrolase"/>
</dbReference>
<gene>
    <name evidence="3" type="ORF">PSU4_06940</name>
</gene>
<evidence type="ECO:0000256" key="1">
    <source>
        <dbReference type="ARBA" id="ARBA00023239"/>
    </source>
</evidence>
<feature type="domain" description="Amidohydrolase-related" evidence="2">
    <location>
        <begin position="26"/>
        <end position="300"/>
    </location>
</feature>
<dbReference type="GO" id="GO:0005737">
    <property type="term" value="C:cytoplasm"/>
    <property type="evidence" value="ECO:0007669"/>
    <property type="project" value="TreeGrafter"/>
</dbReference>
<dbReference type="PANTHER" id="PTHR21240">
    <property type="entry name" value="2-AMINO-3-CARBOXYLMUCONATE-6-SEMIALDEHYDE DECARBOXYLASE"/>
    <property type="match status" value="1"/>
</dbReference>
<protein>
    <submittedName>
        <fullName evidence="3">Hydrolase</fullName>
    </submittedName>
</protein>
<evidence type="ECO:0000313" key="3">
    <source>
        <dbReference type="EMBL" id="GEL21740.1"/>
    </source>
</evidence>
<dbReference type="RefSeq" id="WP_147102474.1">
    <property type="nucleotide sequence ID" value="NZ_BJVJ01000004.1"/>
</dbReference>